<dbReference type="KEGG" id="hbv:ABIV_0908"/>
<evidence type="ECO:0000313" key="11">
    <source>
        <dbReference type="Proteomes" id="UP000289193"/>
    </source>
</evidence>
<dbReference type="SUPFAM" id="SSF88659">
    <property type="entry name" value="Sigma3 and sigma4 domains of RNA polymerase sigma factors"/>
    <property type="match status" value="1"/>
</dbReference>
<dbReference type="PANTHER" id="PTHR43133:SF62">
    <property type="entry name" value="RNA POLYMERASE SIGMA FACTOR SIGZ"/>
    <property type="match status" value="1"/>
</dbReference>
<proteinExistence type="inferred from homology"/>
<dbReference type="InterPro" id="IPR013249">
    <property type="entry name" value="RNA_pol_sigma70_r4_t2"/>
</dbReference>
<dbReference type="NCBIfam" id="TIGR02959">
    <property type="entry name" value="SigZ"/>
    <property type="match status" value="1"/>
</dbReference>
<dbReference type="GO" id="GO:0016987">
    <property type="term" value="F:sigma factor activity"/>
    <property type="evidence" value="ECO:0007669"/>
    <property type="project" value="UniProtKB-KW"/>
</dbReference>
<evidence type="ECO:0000256" key="4">
    <source>
        <dbReference type="ARBA" id="ARBA00023163"/>
    </source>
</evidence>
<dbReference type="Proteomes" id="UP000289193">
    <property type="component" value="Unassembled WGS sequence"/>
</dbReference>
<protein>
    <recommendedName>
        <fullName evidence="5">RNA polymerase sigma factor SigZ</fullName>
    </recommendedName>
</protein>
<dbReference type="NCBIfam" id="TIGR02937">
    <property type="entry name" value="sigma70-ECF"/>
    <property type="match status" value="1"/>
</dbReference>
<dbReference type="Gene3D" id="1.10.10.10">
    <property type="entry name" value="Winged helix-like DNA-binding domain superfamily/Winged helix DNA-binding domain"/>
    <property type="match status" value="1"/>
</dbReference>
<organism evidence="9 11">
    <name type="scientific">Halarcobacter bivalviorum</name>
    <dbReference type="NCBI Taxonomy" id="663364"/>
    <lineage>
        <taxon>Bacteria</taxon>
        <taxon>Pseudomonadati</taxon>
        <taxon>Campylobacterota</taxon>
        <taxon>Epsilonproteobacteria</taxon>
        <taxon>Campylobacterales</taxon>
        <taxon>Arcobacteraceae</taxon>
        <taxon>Halarcobacter</taxon>
    </lineage>
</organism>
<dbReference type="Pfam" id="PF04542">
    <property type="entry name" value="Sigma70_r2"/>
    <property type="match status" value="1"/>
</dbReference>
<dbReference type="GO" id="GO:0003677">
    <property type="term" value="F:DNA binding"/>
    <property type="evidence" value="ECO:0007669"/>
    <property type="project" value="InterPro"/>
</dbReference>
<dbReference type="Pfam" id="PF08281">
    <property type="entry name" value="Sigma70_r4_2"/>
    <property type="match status" value="1"/>
</dbReference>
<dbReference type="InterPro" id="IPR014304">
    <property type="entry name" value="RNA_pol_sigma-Z"/>
</dbReference>
<evidence type="ECO:0000256" key="5">
    <source>
        <dbReference type="NCBIfam" id="TIGR02959"/>
    </source>
</evidence>
<dbReference type="InterPro" id="IPR036388">
    <property type="entry name" value="WH-like_DNA-bd_sf"/>
</dbReference>
<dbReference type="InterPro" id="IPR014284">
    <property type="entry name" value="RNA_pol_sigma-70_dom"/>
</dbReference>
<name>A0AAX2AC61_9BACT</name>
<keyword evidence="3" id="KW-0731">Sigma factor</keyword>
<sequence length="186" mass="21930">MNKSTEEVWKEYHKQLLGFISSKVSDKQLAKDILHEVFIKIHSKIHTLNDITKLKSWVYQITRNTIIDFYRTNKDIKEIPQWVEKPFEIDSNESIKEELSLCLGFLIEKLPTKYKNAIQLTEMKNKSQQQLADSEQISLSGAKSRVQRGRKILKEMLLECCQLEINKHNRIVEVQIKDEKNCKLLK</sequence>
<evidence type="ECO:0000313" key="9">
    <source>
        <dbReference type="EMBL" id="RXK11035.1"/>
    </source>
</evidence>
<dbReference type="InterPro" id="IPR039425">
    <property type="entry name" value="RNA_pol_sigma-70-like"/>
</dbReference>
<dbReference type="GO" id="GO:0006352">
    <property type="term" value="P:DNA-templated transcription initiation"/>
    <property type="evidence" value="ECO:0007669"/>
    <property type="project" value="InterPro"/>
</dbReference>
<feature type="domain" description="RNA polymerase sigma-70 region 2" evidence="6">
    <location>
        <begin position="10"/>
        <end position="74"/>
    </location>
</feature>
<keyword evidence="11" id="KW-1185">Reference proteome</keyword>
<evidence type="ECO:0000259" key="6">
    <source>
        <dbReference type="Pfam" id="PF04542"/>
    </source>
</evidence>
<evidence type="ECO:0000313" key="10">
    <source>
        <dbReference type="Proteomes" id="UP000253850"/>
    </source>
</evidence>
<evidence type="ECO:0000256" key="2">
    <source>
        <dbReference type="ARBA" id="ARBA00023015"/>
    </source>
</evidence>
<keyword evidence="2" id="KW-0805">Transcription regulation</keyword>
<dbReference type="InterPro" id="IPR007627">
    <property type="entry name" value="RNA_pol_sigma70_r2"/>
</dbReference>
<accession>A0AAX2AC61</accession>
<evidence type="ECO:0000313" key="8">
    <source>
        <dbReference type="EMBL" id="AXH11915.1"/>
    </source>
</evidence>
<dbReference type="InterPro" id="IPR013325">
    <property type="entry name" value="RNA_pol_sigma_r2"/>
</dbReference>
<dbReference type="InterPro" id="IPR013324">
    <property type="entry name" value="RNA_pol_sigma_r3/r4-like"/>
</dbReference>
<reference evidence="8 10" key="2">
    <citation type="submission" date="2018-07" db="EMBL/GenBank/DDBJ databases">
        <title>Complete genome of the Arcobacter bivalviorum type strain LMG 26154.</title>
        <authorList>
            <person name="Miller W.G."/>
            <person name="Yee E."/>
            <person name="Bono J.L."/>
        </authorList>
    </citation>
    <scope>NUCLEOTIDE SEQUENCE [LARGE SCALE GENOMIC DNA]</scope>
    <source>
        <strain evidence="8 10">LMG 26154</strain>
    </source>
</reference>
<evidence type="ECO:0000259" key="7">
    <source>
        <dbReference type="Pfam" id="PF08281"/>
    </source>
</evidence>
<comment type="similarity">
    <text evidence="1">Belongs to the sigma-70 factor family. ECF subfamily.</text>
</comment>
<dbReference type="AlphaFoldDB" id="A0AAX2AC61"/>
<dbReference type="RefSeq" id="WP_114838771.1">
    <property type="nucleotide sequence ID" value="NZ_CP031217.1"/>
</dbReference>
<feature type="domain" description="RNA polymerase sigma factor 70 region 4 type 2" evidence="7">
    <location>
        <begin position="102"/>
        <end position="152"/>
    </location>
</feature>
<evidence type="ECO:0000256" key="1">
    <source>
        <dbReference type="ARBA" id="ARBA00010641"/>
    </source>
</evidence>
<dbReference type="Gene3D" id="1.10.1740.10">
    <property type="match status" value="1"/>
</dbReference>
<evidence type="ECO:0000256" key="3">
    <source>
        <dbReference type="ARBA" id="ARBA00023082"/>
    </source>
</evidence>
<dbReference type="EMBL" id="CP031217">
    <property type="protein sequence ID" value="AXH11915.1"/>
    <property type="molecule type" value="Genomic_DNA"/>
</dbReference>
<keyword evidence="4" id="KW-0804">Transcription</keyword>
<dbReference type="SUPFAM" id="SSF88946">
    <property type="entry name" value="Sigma2 domain of RNA polymerase sigma factors"/>
    <property type="match status" value="1"/>
</dbReference>
<dbReference type="EMBL" id="PDKM01000001">
    <property type="protein sequence ID" value="RXK11035.1"/>
    <property type="molecule type" value="Genomic_DNA"/>
</dbReference>
<dbReference type="PANTHER" id="PTHR43133">
    <property type="entry name" value="RNA POLYMERASE ECF-TYPE SIGMA FACTO"/>
    <property type="match status" value="1"/>
</dbReference>
<dbReference type="Proteomes" id="UP000253850">
    <property type="component" value="Chromosome"/>
</dbReference>
<reference evidence="9 11" key="1">
    <citation type="submission" date="2017-10" db="EMBL/GenBank/DDBJ databases">
        <title>Genomics of the genus Arcobacter.</title>
        <authorList>
            <person name="Perez-Cataluna A."/>
            <person name="Figueras M.J."/>
        </authorList>
    </citation>
    <scope>NUCLEOTIDE SEQUENCE [LARGE SCALE GENOMIC DNA]</scope>
    <source>
        <strain evidence="9 11">CECT 7835</strain>
    </source>
</reference>
<gene>
    <name evidence="9" type="primary">sigZ</name>
    <name evidence="8" type="ORF">ABIV_0908</name>
    <name evidence="9" type="ORF">CRV05_01320</name>
</gene>